<gene>
    <name evidence="4" type="primary">cph2_4</name>
    <name evidence="4" type="ORF">Pla133_42540</name>
</gene>
<dbReference type="SMART" id="SM00267">
    <property type="entry name" value="GGDEF"/>
    <property type="match status" value="1"/>
</dbReference>
<dbReference type="InterPro" id="IPR035919">
    <property type="entry name" value="EAL_sf"/>
</dbReference>
<dbReference type="InterPro" id="IPR000160">
    <property type="entry name" value="GGDEF_dom"/>
</dbReference>
<dbReference type="CDD" id="cd01949">
    <property type="entry name" value="GGDEF"/>
    <property type="match status" value="1"/>
</dbReference>
<dbReference type="KEGG" id="pbap:Pla133_42540"/>
<dbReference type="FunFam" id="3.20.20.450:FF:000001">
    <property type="entry name" value="Cyclic di-GMP phosphodiesterase yahA"/>
    <property type="match status" value="1"/>
</dbReference>
<keyword evidence="5" id="KW-1185">Reference proteome</keyword>
<evidence type="ECO:0000256" key="1">
    <source>
        <dbReference type="ARBA" id="ARBA00051114"/>
    </source>
</evidence>
<proteinExistence type="predicted"/>
<dbReference type="Gene3D" id="3.20.20.450">
    <property type="entry name" value="EAL domain"/>
    <property type="match status" value="1"/>
</dbReference>
<dbReference type="PANTHER" id="PTHR44757">
    <property type="entry name" value="DIGUANYLATE CYCLASE DGCP"/>
    <property type="match status" value="1"/>
</dbReference>
<evidence type="ECO:0000313" key="5">
    <source>
        <dbReference type="Proteomes" id="UP000316921"/>
    </source>
</evidence>
<dbReference type="InterPro" id="IPR052155">
    <property type="entry name" value="Biofilm_reg_signaling"/>
</dbReference>
<dbReference type="Proteomes" id="UP000316921">
    <property type="component" value="Chromosome"/>
</dbReference>
<dbReference type="CDD" id="cd01948">
    <property type="entry name" value="EAL"/>
    <property type="match status" value="1"/>
</dbReference>
<dbReference type="RefSeq" id="WP_145068766.1">
    <property type="nucleotide sequence ID" value="NZ_CP036287.1"/>
</dbReference>
<dbReference type="InterPro" id="IPR043128">
    <property type="entry name" value="Rev_trsase/Diguanyl_cyclase"/>
</dbReference>
<feature type="domain" description="EAL" evidence="2">
    <location>
        <begin position="351"/>
        <end position="605"/>
    </location>
</feature>
<reference evidence="4 5" key="1">
    <citation type="submission" date="2019-02" db="EMBL/GenBank/DDBJ databases">
        <title>Deep-cultivation of Planctomycetes and their phenomic and genomic characterization uncovers novel biology.</title>
        <authorList>
            <person name="Wiegand S."/>
            <person name="Jogler M."/>
            <person name="Boedeker C."/>
            <person name="Pinto D."/>
            <person name="Vollmers J."/>
            <person name="Rivas-Marin E."/>
            <person name="Kohn T."/>
            <person name="Peeters S.H."/>
            <person name="Heuer A."/>
            <person name="Rast P."/>
            <person name="Oberbeckmann S."/>
            <person name="Bunk B."/>
            <person name="Jeske O."/>
            <person name="Meyerdierks A."/>
            <person name="Storesund J.E."/>
            <person name="Kallscheuer N."/>
            <person name="Luecker S."/>
            <person name="Lage O.M."/>
            <person name="Pohl T."/>
            <person name="Merkel B.J."/>
            <person name="Hornburger P."/>
            <person name="Mueller R.-W."/>
            <person name="Bruemmer F."/>
            <person name="Labrenz M."/>
            <person name="Spormann A.M."/>
            <person name="Op den Camp H."/>
            <person name="Overmann J."/>
            <person name="Amann R."/>
            <person name="Jetten M.S.M."/>
            <person name="Mascher T."/>
            <person name="Medema M.H."/>
            <person name="Devos D.P."/>
            <person name="Kaster A.-K."/>
            <person name="Ovreas L."/>
            <person name="Rohde M."/>
            <person name="Galperin M.Y."/>
            <person name="Jogler C."/>
        </authorList>
    </citation>
    <scope>NUCLEOTIDE SEQUENCE [LARGE SCALE GENOMIC DNA]</scope>
    <source>
        <strain evidence="4 5">Pla133</strain>
    </source>
</reference>
<dbReference type="PROSITE" id="PS50883">
    <property type="entry name" value="EAL"/>
    <property type="match status" value="1"/>
</dbReference>
<dbReference type="NCBIfam" id="TIGR00254">
    <property type="entry name" value="GGDEF"/>
    <property type="match status" value="1"/>
</dbReference>
<accession>A0A518BQ97</accession>
<dbReference type="InterPro" id="IPR029787">
    <property type="entry name" value="Nucleotide_cyclase"/>
</dbReference>
<sequence>MSDVIVPFERPQSEELTGADRNAPLNIGVVGADGRPRPVRVLLIGGTTDEVGVITGRLEAHAQRSFRVQATDIGELDSATEEVSVDLVLLIASEVGPALASLRILRQRVGEFPVVLIGEPGDWQQRELLVREGATELIGRAELADPGVPLLERAIDWAVERHELQHELRRAREVGRHLAHHDTLTNLPNRQAFRARLRQLLAQARRNRRQLAVLFLDLDRFKHINDTLGHAVGDRLLQEVASRLKSCVRESDMAARRGGDEFNLILADIRRGQDAARVARKVQTALAKPFKLDGAEFYTSASIGISVYPADGRDVETLVKHADIAMYQAKGQGGGTHRFFLPNMNDRALERLELEQSLRLAIERQEFRLHYQPRIDLESGRITGVEALVRWQHPDLGTIHPDEFIPVAEETGLIDGLGAWVLGEACRQAVEWREQGIVLDSVAVNFSARQFRRQRPAEVVRRALEKAGLEPGRLEIEITESAVMQDAGVALESLAELRALGVQVAIDDFGTGYSSLAYLKRFPITKLKIDKTFIRTLLIDPKDAAITEAIVAMAHSLGLRACAEGVETRKQLEFLRAPGCDEVQGYVFSPPLPVEQVTPYLSGERALIPDTTGG</sequence>
<comment type="catalytic activity">
    <reaction evidence="1">
        <text>3',3'-c-di-GMP + H2O = 5'-phosphoguanylyl(3'-&gt;5')guanosine + H(+)</text>
        <dbReference type="Rhea" id="RHEA:24902"/>
        <dbReference type="ChEBI" id="CHEBI:15377"/>
        <dbReference type="ChEBI" id="CHEBI:15378"/>
        <dbReference type="ChEBI" id="CHEBI:58754"/>
        <dbReference type="ChEBI" id="CHEBI:58805"/>
        <dbReference type="EC" id="3.1.4.52"/>
    </reaction>
    <physiologicalReaction direction="left-to-right" evidence="1">
        <dbReference type="Rhea" id="RHEA:24903"/>
    </physiologicalReaction>
</comment>
<dbReference type="Pfam" id="PF00563">
    <property type="entry name" value="EAL"/>
    <property type="match status" value="1"/>
</dbReference>
<dbReference type="SMART" id="SM00052">
    <property type="entry name" value="EAL"/>
    <property type="match status" value="1"/>
</dbReference>
<feature type="domain" description="GGDEF" evidence="3">
    <location>
        <begin position="209"/>
        <end position="342"/>
    </location>
</feature>
<dbReference type="AlphaFoldDB" id="A0A518BQ97"/>
<dbReference type="InterPro" id="IPR001633">
    <property type="entry name" value="EAL_dom"/>
</dbReference>
<dbReference type="PANTHER" id="PTHR44757:SF2">
    <property type="entry name" value="BIOFILM ARCHITECTURE MAINTENANCE PROTEIN MBAA"/>
    <property type="match status" value="1"/>
</dbReference>
<dbReference type="FunFam" id="3.30.70.270:FF:000001">
    <property type="entry name" value="Diguanylate cyclase domain protein"/>
    <property type="match status" value="1"/>
</dbReference>
<evidence type="ECO:0000313" key="4">
    <source>
        <dbReference type="EMBL" id="QDU69138.1"/>
    </source>
</evidence>
<dbReference type="GO" id="GO:0071732">
    <property type="term" value="P:cellular response to nitric oxide"/>
    <property type="evidence" value="ECO:0007669"/>
    <property type="project" value="UniProtKB-ARBA"/>
</dbReference>
<dbReference type="SUPFAM" id="SSF141868">
    <property type="entry name" value="EAL domain-like"/>
    <property type="match status" value="1"/>
</dbReference>
<dbReference type="PROSITE" id="PS50887">
    <property type="entry name" value="GGDEF"/>
    <property type="match status" value="1"/>
</dbReference>
<evidence type="ECO:0000259" key="2">
    <source>
        <dbReference type="PROSITE" id="PS50883"/>
    </source>
</evidence>
<dbReference type="EMBL" id="CP036287">
    <property type="protein sequence ID" value="QDU69138.1"/>
    <property type="molecule type" value="Genomic_DNA"/>
</dbReference>
<dbReference type="GO" id="GO:0071111">
    <property type="term" value="F:cyclic-guanylate-specific phosphodiesterase activity"/>
    <property type="evidence" value="ECO:0007669"/>
    <property type="project" value="UniProtKB-EC"/>
</dbReference>
<protein>
    <submittedName>
        <fullName evidence="4">Phytochrome-like protein cph2</fullName>
    </submittedName>
</protein>
<evidence type="ECO:0000259" key="3">
    <source>
        <dbReference type="PROSITE" id="PS50887"/>
    </source>
</evidence>
<dbReference type="SUPFAM" id="SSF55073">
    <property type="entry name" value="Nucleotide cyclase"/>
    <property type="match status" value="1"/>
</dbReference>
<dbReference type="Gene3D" id="3.30.70.270">
    <property type="match status" value="1"/>
</dbReference>
<name>A0A518BQ97_9BACT</name>
<organism evidence="4 5">
    <name type="scientific">Engelhardtia mirabilis</name>
    <dbReference type="NCBI Taxonomy" id="2528011"/>
    <lineage>
        <taxon>Bacteria</taxon>
        <taxon>Pseudomonadati</taxon>
        <taxon>Planctomycetota</taxon>
        <taxon>Planctomycetia</taxon>
        <taxon>Planctomycetia incertae sedis</taxon>
        <taxon>Engelhardtia</taxon>
    </lineage>
</organism>
<dbReference type="Pfam" id="PF00990">
    <property type="entry name" value="GGDEF"/>
    <property type="match status" value="1"/>
</dbReference>